<evidence type="ECO:0000256" key="2">
    <source>
        <dbReference type="SAM" id="MobiDB-lite"/>
    </source>
</evidence>
<evidence type="ECO:0000313" key="3">
    <source>
        <dbReference type="EMBL" id="GFM95124.1"/>
    </source>
</evidence>
<dbReference type="GO" id="GO:0003968">
    <property type="term" value="F:RNA-directed RNA polymerase activity"/>
    <property type="evidence" value="ECO:0007669"/>
    <property type="project" value="UniProtKB-KW"/>
</dbReference>
<organism evidence="3">
    <name type="scientific">viral metagenome</name>
    <dbReference type="NCBI Taxonomy" id="1070528"/>
    <lineage>
        <taxon>unclassified sequences</taxon>
        <taxon>metagenomes</taxon>
        <taxon>organismal metagenomes</taxon>
    </lineage>
</organism>
<reference evidence="3" key="1">
    <citation type="submission" date="2020-05" db="EMBL/GenBank/DDBJ databases">
        <title>Diverged and active partitiviruses in Lichen.</title>
        <authorList>
            <person name="Urayama S."/>
            <person name="Doi N."/>
            <person name="Kondo F."/>
            <person name="Chiba Y."/>
            <person name="Takaki Y."/>
            <person name="Hirai M."/>
            <person name="Minegishi Y."/>
            <person name="Hagiwara D."/>
            <person name="Nunoura T."/>
        </authorList>
    </citation>
    <scope>NUCLEOTIDE SEQUENCE</scope>
</reference>
<comment type="caution">
    <text evidence="3">The sequence shown here is derived from an EMBL/GenBank/DDBJ whole genome shotgun (WGS) entry which is preliminary data.</text>
</comment>
<feature type="region of interest" description="Disordered" evidence="2">
    <location>
        <begin position="244"/>
        <end position="267"/>
    </location>
</feature>
<dbReference type="GO" id="GO:0006351">
    <property type="term" value="P:DNA-templated transcription"/>
    <property type="evidence" value="ECO:0007669"/>
    <property type="project" value="InterPro"/>
</dbReference>
<gene>
    <name evidence="3" type="ORF">MMARV_C010P3</name>
</gene>
<dbReference type="InterPro" id="IPR001795">
    <property type="entry name" value="RNA-dir_pol_luteovirus"/>
</dbReference>
<keyword evidence="3" id="KW-0696">RNA-directed RNA polymerase</keyword>
<dbReference type="GO" id="GO:0003723">
    <property type="term" value="F:RNA binding"/>
    <property type="evidence" value="ECO:0007669"/>
    <property type="project" value="InterPro"/>
</dbReference>
<dbReference type="InterPro" id="IPR043502">
    <property type="entry name" value="DNA/RNA_pol_sf"/>
</dbReference>
<dbReference type="Pfam" id="PF02123">
    <property type="entry name" value="RdRP_4"/>
    <property type="match status" value="1"/>
</dbReference>
<keyword evidence="1" id="KW-0547">Nucleotide-binding</keyword>
<dbReference type="AlphaFoldDB" id="A0A6L2ZKY4"/>
<protein>
    <submittedName>
        <fullName evidence="3">RNA-dependent RNA polymerase</fullName>
    </submittedName>
</protein>
<keyword evidence="3" id="KW-0808">Transferase</keyword>
<dbReference type="SUPFAM" id="SSF56672">
    <property type="entry name" value="DNA/RNA polymerases"/>
    <property type="match status" value="1"/>
</dbReference>
<accession>A0A6L2ZKY4</accession>
<name>A0A6L2ZKY4_9ZZZZ</name>
<keyword evidence="3" id="KW-0548">Nucleotidyltransferase</keyword>
<dbReference type="EMBL" id="BLWB01000010">
    <property type="protein sequence ID" value="GFM95124.1"/>
    <property type="molecule type" value="Genomic_RNA"/>
</dbReference>
<evidence type="ECO:0000256" key="1">
    <source>
        <dbReference type="ARBA" id="ARBA00022741"/>
    </source>
</evidence>
<feature type="compositionally biased region" description="Basic and acidic residues" evidence="2">
    <location>
        <begin position="248"/>
        <end position="264"/>
    </location>
</feature>
<proteinExistence type="predicted"/>
<sequence>MMLLDLEPTLTLEEQKLSNCECEMCKNEGVDKHLNAMPSDMKTILTWYTEPPQGIGRKARLTPLTAINAIKELDECDAVILMHNKGWVDFSVASLLIYYRSMPAWIRELLIAHSWHKVPLREYGTVIKPIVDQIVRFGLVKEVETEERKSEFAAWMRKIMTLTGRDLKPADYVMDLEKTKAGTAMHTAPKRHNIMSVTKFNQLLWKNINVLVQTIMQEILEKADFKEFGDWWKERWKWTPSGSSSLRHNMDEVKEKDERIGKRDRPNKKTVTETLYVEQLVQGMTKPYKTSHARMSTKPEPGFKRRVLYALDDVNNHISAYAATEMEKYMNIGGMVAKQTPVDVINWWKATATKPNQHDGEWWASLDYSDFNKDHNRHELAMVELAFAKWWGKATKHSSRKLSKVAMWKRLAGLHTGLGHLDAWSEETEIGTVRNWSGLWSGHRTTARDNTLLHMAYFRTIQDIAVELFGEKHRNRYVGVCGDDEDATHADWTSVAVHIGLHKLCGFSINATKQRVDTVEHEFLQRNARATEMPKRPIANVLAALSTGTWYKDAKIGLDRNASELIKNFQEAVNRGAQPWIMRRTAFRILNALYEVETVEGKTKLDWTQVMSATPGEYVPLFDQKQSENLLEFSKIRIDLLEDTPVLATNDWVGKHAKWFLNEKQMKDYAVDCSRETYKAMYASWANAKEIEEYAKVIPKRTVESDQEMRNTIKRLANSGDYVLGKKDQEQIVYALANMAQMRRPATKAEVLSRMGLDISIFEKIGGWKQVFKKATQDEIGKYERIEEKDWKKECVQKKIPVHKLDTAVASWLYGVFP</sequence>
<dbReference type="GO" id="GO:0000166">
    <property type="term" value="F:nucleotide binding"/>
    <property type="evidence" value="ECO:0007669"/>
    <property type="project" value="UniProtKB-KW"/>
</dbReference>